<evidence type="ECO:0000313" key="1">
    <source>
        <dbReference type="EMBL" id="MQY27835.1"/>
    </source>
</evidence>
<dbReference type="EC" id="5.3.2.-" evidence="1"/>
<dbReference type="SUPFAM" id="SSF55331">
    <property type="entry name" value="Tautomerase/MIF"/>
    <property type="match status" value="1"/>
</dbReference>
<proteinExistence type="predicted"/>
<dbReference type="InterPro" id="IPR014347">
    <property type="entry name" value="Tautomerase/MIF_sf"/>
</dbReference>
<dbReference type="Gene3D" id="3.30.429.10">
    <property type="entry name" value="Macrophage Migration Inhibitory Factor"/>
    <property type="match status" value="1"/>
</dbReference>
<dbReference type="RefSeq" id="WP_153343322.1">
    <property type="nucleotide sequence ID" value="NZ_WEGI01000007.1"/>
</dbReference>
<dbReference type="EMBL" id="WEGI01000007">
    <property type="protein sequence ID" value="MQY27835.1"/>
    <property type="molecule type" value="Genomic_DNA"/>
</dbReference>
<sequence length="75" mass="8164">MPHVEISHFPAELTDTDRQRLEQDIVAAVTRAFGVPVGAVSIGLDPVDPADWPARVYRPLISERAGGAPLRSPDY</sequence>
<accession>A0A7K0DPZ7</accession>
<organism evidence="1 2">
    <name type="scientific">Nocardia aurantia</name>
    <dbReference type="NCBI Taxonomy" id="2585199"/>
    <lineage>
        <taxon>Bacteria</taxon>
        <taxon>Bacillati</taxon>
        <taxon>Actinomycetota</taxon>
        <taxon>Actinomycetes</taxon>
        <taxon>Mycobacteriales</taxon>
        <taxon>Nocardiaceae</taxon>
        <taxon>Nocardia</taxon>
    </lineage>
</organism>
<dbReference type="OrthoDB" id="3395834at2"/>
<evidence type="ECO:0000313" key="2">
    <source>
        <dbReference type="Proteomes" id="UP000431401"/>
    </source>
</evidence>
<protein>
    <submittedName>
        <fullName evidence="1">Tautomerase PptA</fullName>
        <ecNumber evidence="1">5.3.2.-</ecNumber>
    </submittedName>
</protein>
<dbReference type="AlphaFoldDB" id="A0A7K0DPZ7"/>
<gene>
    <name evidence="1" type="primary">pptA</name>
    <name evidence="1" type="ORF">NRB56_34180</name>
</gene>
<reference evidence="1 2" key="1">
    <citation type="submission" date="2019-10" db="EMBL/GenBank/DDBJ databases">
        <title>Nocardia macrotermitis sp. nov. and Nocardia aurantia sp. nov., isolated from the gut of fungus growing-termite Macrotermes natalensis.</title>
        <authorList>
            <person name="Benndorf R."/>
            <person name="Schwitalla J."/>
            <person name="Martin K."/>
            <person name="De Beer W."/>
            <person name="Kaster A.-K."/>
            <person name="Vollmers J."/>
            <person name="Poulsen M."/>
            <person name="Beemelmanns C."/>
        </authorList>
    </citation>
    <scope>NUCLEOTIDE SEQUENCE [LARGE SCALE GENOMIC DNA]</scope>
    <source>
        <strain evidence="1 2">RB56</strain>
    </source>
</reference>
<name>A0A7K0DPZ7_9NOCA</name>
<dbReference type="GO" id="GO:0016853">
    <property type="term" value="F:isomerase activity"/>
    <property type="evidence" value="ECO:0007669"/>
    <property type="project" value="UniProtKB-KW"/>
</dbReference>
<comment type="caution">
    <text evidence="1">The sequence shown here is derived from an EMBL/GenBank/DDBJ whole genome shotgun (WGS) entry which is preliminary data.</text>
</comment>
<keyword evidence="2" id="KW-1185">Reference proteome</keyword>
<keyword evidence="1" id="KW-0413">Isomerase</keyword>
<dbReference type="Proteomes" id="UP000431401">
    <property type="component" value="Unassembled WGS sequence"/>
</dbReference>